<keyword evidence="4" id="KW-0067">ATP-binding</keyword>
<dbReference type="InterPro" id="IPR033721">
    <property type="entry name" value="ProRS_core_arch_euk"/>
</dbReference>
<dbReference type="NCBIfam" id="TIGR00408">
    <property type="entry name" value="proS_fam_I"/>
    <property type="match status" value="1"/>
</dbReference>
<dbReference type="InterPro" id="IPR006195">
    <property type="entry name" value="aa-tRNA-synth_II"/>
</dbReference>
<dbReference type="PANTHER" id="PTHR43382:SF2">
    <property type="entry name" value="BIFUNCTIONAL GLUTAMATE_PROLINE--TRNA LIGASE"/>
    <property type="match status" value="1"/>
</dbReference>
<dbReference type="FunFam" id="3.30.110.30:FF:000001">
    <property type="entry name" value="Bifunctional glutamate/proline--tRNA ligase"/>
    <property type="match status" value="1"/>
</dbReference>
<evidence type="ECO:0000256" key="4">
    <source>
        <dbReference type="ARBA" id="ARBA00022840"/>
    </source>
</evidence>
<dbReference type="InterPro" id="IPR036621">
    <property type="entry name" value="Anticodon-bd_dom_sf"/>
</dbReference>
<evidence type="ECO:0000256" key="1">
    <source>
        <dbReference type="ARBA" id="ARBA00012831"/>
    </source>
</evidence>
<keyword evidence="2" id="KW-0436">Ligase</keyword>
<dbReference type="PRINTS" id="PR01046">
    <property type="entry name" value="TRNASYNTHPRO"/>
</dbReference>
<dbReference type="SUPFAM" id="SSF55681">
    <property type="entry name" value="Class II aaRS and biotin synthetases"/>
    <property type="match status" value="1"/>
</dbReference>
<dbReference type="CDD" id="cd00778">
    <property type="entry name" value="ProRS_core_arch_euk"/>
    <property type="match status" value="1"/>
</dbReference>
<keyword evidence="3" id="KW-0547">Nucleotide-binding</keyword>
<dbReference type="GO" id="GO:0002161">
    <property type="term" value="F:aminoacyl-tRNA deacylase activity"/>
    <property type="evidence" value="ECO:0007669"/>
    <property type="project" value="InterPro"/>
</dbReference>
<dbReference type="PROSITE" id="PS50862">
    <property type="entry name" value="AA_TRNA_LIGASE_II"/>
    <property type="match status" value="1"/>
</dbReference>
<dbReference type="GO" id="GO:0017101">
    <property type="term" value="C:aminoacyl-tRNA synthetase multienzyme complex"/>
    <property type="evidence" value="ECO:0007669"/>
    <property type="project" value="TreeGrafter"/>
</dbReference>
<dbReference type="Pfam" id="PF09180">
    <property type="entry name" value="ProRS-C_1"/>
    <property type="match status" value="1"/>
</dbReference>
<evidence type="ECO:0000256" key="7">
    <source>
        <dbReference type="ARBA" id="ARBA00029731"/>
    </source>
</evidence>
<sequence length="945" mass="103446">MSTTRTISLPPSPGCLASAIKTLHSITESSSVSIVASDKKECSGVMTTVHTPSNSITGRPSHAVSTEGVSGAVRALDSAEPSACLLGATAEERGKVESWIENVESNLLTMLGAEVKVTLAKSVAEEYVGIVSKHLSVEKGAYLVGDYLTAADVITACVLAELMGKVGGMKCADGLRKWMETVAVGACGMKLELGEEKSAAASKEEKPAAATSSDGSISILTDSASVPILATLGSISHTTYTHSSAKTVEELLVACPLPPLPGAPDGTHTKNLFLKDKKHGSFLVTAHPESDTNTKGLAKHLKLTGKVNLRFADVAHLDKCLGCEPGHVGPMCISNDKEKIVTVVLDSKIAKAEAVYSHPGRNDMSTVMAGKDLVKYIEEVTGHEIVLVDFDAAAPAEEKVAPAAKKGQNKGKKEGGQKKGKKEGEKPPPKKPNADKKTAAKGQTLLALQWKKTEHFANWYSDAILLSEMISYYNISGCYILRPWSYSIWESVQVWMNAKMKEFEVDNTYFPLFVSKDRLEREADHVEGFAPEVAWVTKSGESDLAMPIAIRPTSETIMYPAFADWIRSHRDLPMKINQWSNVVRWEFKDPTPFLRSREFLWQEGHTAHANYEESDVMVMQALEMYRGVYEDLFAVPVIKGYKTEKERFAGGDQTTTCEAYIPVAGRAIQGATSHNLGQNFAKMFNINFQSEDGTTKTAWQTSWGCTTRSLGVMIMVHGDDMGLVLPPRVAPIQAVIVPIVSKKCSMEVAAPYCQEVLASLKAAGIIAKFDDRDMYNPGWKYNHWEQKGVPLRIEVGPRDIEARQVRLVTRWNGAKEDVTVDGLGELVANMMEKIQADMFARATKERDNHLAKITEWKDFVPNLEKGNLVLAPWCGGEHKDWEEWAKNKSREEGLKQGEEEEDTCATSVAAKTLCIPFDQPDLPEGTKCFASGLPATCWCLWGRSY</sequence>
<dbReference type="GO" id="GO:0005737">
    <property type="term" value="C:cytoplasm"/>
    <property type="evidence" value="ECO:0007669"/>
    <property type="project" value="InterPro"/>
</dbReference>
<dbReference type="Pfam" id="PF04073">
    <property type="entry name" value="tRNA_edit"/>
    <property type="match status" value="1"/>
</dbReference>
<dbReference type="InterPro" id="IPR002314">
    <property type="entry name" value="aa-tRNA-synt_IIb"/>
</dbReference>
<reference evidence="11" key="1">
    <citation type="submission" date="2021-01" db="EMBL/GenBank/DDBJ databases">
        <authorList>
            <person name="Corre E."/>
            <person name="Pelletier E."/>
            <person name="Niang G."/>
            <person name="Scheremetjew M."/>
            <person name="Finn R."/>
            <person name="Kale V."/>
            <person name="Holt S."/>
            <person name="Cochrane G."/>
            <person name="Meng A."/>
            <person name="Brown T."/>
            <person name="Cohen L."/>
        </authorList>
    </citation>
    <scope>NUCLEOTIDE SEQUENCE</scope>
    <source>
        <strain evidence="11">308</strain>
    </source>
</reference>
<keyword evidence="6" id="KW-0030">Aminoacyl-tRNA synthetase</keyword>
<feature type="compositionally biased region" description="Basic and acidic residues" evidence="9">
    <location>
        <begin position="411"/>
        <end position="438"/>
    </location>
</feature>
<evidence type="ECO:0000256" key="6">
    <source>
        <dbReference type="ARBA" id="ARBA00023146"/>
    </source>
</evidence>
<dbReference type="FunFam" id="3.40.50.800:FF:000005">
    <property type="entry name" value="bifunctional glutamate/proline--tRNA ligase"/>
    <property type="match status" value="1"/>
</dbReference>
<accession>A0A7S1BF33</accession>
<dbReference type="Gene3D" id="3.40.50.800">
    <property type="entry name" value="Anticodon-binding domain"/>
    <property type="match status" value="1"/>
</dbReference>
<name>A0A7S1BF33_9STRA</name>
<dbReference type="InterPro" id="IPR045864">
    <property type="entry name" value="aa-tRNA-synth_II/BPL/LPL"/>
</dbReference>
<dbReference type="Pfam" id="PF03129">
    <property type="entry name" value="HGTP_anticodon"/>
    <property type="match status" value="1"/>
</dbReference>
<dbReference type="InterPro" id="IPR007214">
    <property type="entry name" value="YbaK/aa-tRNA-synth-assoc-dom"/>
</dbReference>
<dbReference type="InterPro" id="IPR002316">
    <property type="entry name" value="Pro-tRNA-ligase_IIa"/>
</dbReference>
<proteinExistence type="inferred from homology"/>
<dbReference type="Gene3D" id="1.20.1050.10">
    <property type="match status" value="1"/>
</dbReference>
<dbReference type="SMART" id="SM00946">
    <property type="entry name" value="ProRS-C_1"/>
    <property type="match status" value="1"/>
</dbReference>
<evidence type="ECO:0000256" key="2">
    <source>
        <dbReference type="ARBA" id="ARBA00022598"/>
    </source>
</evidence>
<dbReference type="InterPro" id="IPR016061">
    <property type="entry name" value="Pro-tRNA_ligase_II_C"/>
</dbReference>
<dbReference type="Gene3D" id="3.90.960.10">
    <property type="entry name" value="YbaK/aminoacyl-tRNA synthetase-associated domain"/>
    <property type="match status" value="1"/>
</dbReference>
<dbReference type="InterPro" id="IPR036282">
    <property type="entry name" value="Glutathione-S-Trfase_C_sf"/>
</dbReference>
<evidence type="ECO:0000256" key="5">
    <source>
        <dbReference type="ARBA" id="ARBA00022917"/>
    </source>
</evidence>
<dbReference type="GO" id="GO:0006433">
    <property type="term" value="P:prolyl-tRNA aminoacylation"/>
    <property type="evidence" value="ECO:0007669"/>
    <property type="project" value="InterPro"/>
</dbReference>
<dbReference type="InterPro" id="IPR004154">
    <property type="entry name" value="Anticodon-bd"/>
</dbReference>
<dbReference type="Gene3D" id="3.30.930.10">
    <property type="entry name" value="Bira Bifunctional Protein, Domain 2"/>
    <property type="match status" value="1"/>
</dbReference>
<dbReference type="EC" id="6.1.1.15" evidence="1"/>
<dbReference type="SUPFAM" id="SSF52954">
    <property type="entry name" value="Class II aaRS ABD-related"/>
    <property type="match status" value="1"/>
</dbReference>
<dbReference type="AlphaFoldDB" id="A0A7S1BF33"/>
<dbReference type="EMBL" id="HBFR01016000">
    <property type="protein sequence ID" value="CAD8884452.1"/>
    <property type="molecule type" value="Transcribed_RNA"/>
</dbReference>
<feature type="domain" description="Aminoacyl-transfer RNA synthetases class-II family profile" evidence="10">
    <location>
        <begin position="486"/>
        <end position="726"/>
    </location>
</feature>
<evidence type="ECO:0000256" key="8">
    <source>
        <dbReference type="ARBA" id="ARBA00047671"/>
    </source>
</evidence>
<dbReference type="HAMAP" id="MF_01571">
    <property type="entry name" value="Pro_tRNA_synth_type3"/>
    <property type="match status" value="1"/>
</dbReference>
<feature type="region of interest" description="Disordered" evidence="9">
    <location>
        <begin position="399"/>
        <end position="440"/>
    </location>
</feature>
<evidence type="ECO:0000256" key="3">
    <source>
        <dbReference type="ARBA" id="ARBA00022741"/>
    </source>
</evidence>
<dbReference type="SUPFAM" id="SSF47616">
    <property type="entry name" value="GST C-terminal domain-like"/>
    <property type="match status" value="1"/>
</dbReference>
<dbReference type="CDD" id="cd00862">
    <property type="entry name" value="ProRS_anticodon_zinc"/>
    <property type="match status" value="1"/>
</dbReference>
<protein>
    <recommendedName>
        <fullName evidence="1">proline--tRNA ligase</fullName>
        <ecNumber evidence="1">6.1.1.15</ecNumber>
    </recommendedName>
    <alternativeName>
        <fullName evidence="7">Prolyl-tRNA synthetase</fullName>
    </alternativeName>
</protein>
<dbReference type="PANTHER" id="PTHR43382">
    <property type="entry name" value="PROLYL-TRNA SYNTHETASE"/>
    <property type="match status" value="1"/>
</dbReference>
<evidence type="ECO:0000313" key="11">
    <source>
        <dbReference type="EMBL" id="CAD8884452.1"/>
    </source>
</evidence>
<evidence type="ECO:0000256" key="9">
    <source>
        <dbReference type="SAM" id="MobiDB-lite"/>
    </source>
</evidence>
<dbReference type="GO" id="GO:0005524">
    <property type="term" value="F:ATP binding"/>
    <property type="evidence" value="ECO:0007669"/>
    <property type="project" value="UniProtKB-KW"/>
</dbReference>
<dbReference type="GO" id="GO:0004827">
    <property type="term" value="F:proline-tRNA ligase activity"/>
    <property type="evidence" value="ECO:0007669"/>
    <property type="project" value="UniProtKB-EC"/>
</dbReference>
<comment type="catalytic activity">
    <reaction evidence="8">
        <text>tRNA(Pro) + L-proline + ATP = L-prolyl-tRNA(Pro) + AMP + diphosphate</text>
        <dbReference type="Rhea" id="RHEA:14305"/>
        <dbReference type="Rhea" id="RHEA-COMP:9700"/>
        <dbReference type="Rhea" id="RHEA-COMP:9702"/>
        <dbReference type="ChEBI" id="CHEBI:30616"/>
        <dbReference type="ChEBI" id="CHEBI:33019"/>
        <dbReference type="ChEBI" id="CHEBI:60039"/>
        <dbReference type="ChEBI" id="CHEBI:78442"/>
        <dbReference type="ChEBI" id="CHEBI:78532"/>
        <dbReference type="ChEBI" id="CHEBI:456215"/>
        <dbReference type="EC" id="6.1.1.15"/>
    </reaction>
</comment>
<dbReference type="SUPFAM" id="SSF64586">
    <property type="entry name" value="C-terminal domain of ProRS"/>
    <property type="match status" value="1"/>
</dbReference>
<evidence type="ECO:0000259" key="10">
    <source>
        <dbReference type="PROSITE" id="PS50862"/>
    </source>
</evidence>
<dbReference type="Gene3D" id="3.30.110.30">
    <property type="entry name" value="C-terminal domain of ProRS"/>
    <property type="match status" value="1"/>
</dbReference>
<dbReference type="SUPFAM" id="SSF55826">
    <property type="entry name" value="YbaK/ProRS associated domain"/>
    <property type="match status" value="1"/>
</dbReference>
<dbReference type="InterPro" id="IPR036754">
    <property type="entry name" value="YbaK/aa-tRNA-synt-asso_dom_sf"/>
</dbReference>
<dbReference type="FunFam" id="3.30.930.10:FF:000007">
    <property type="entry name" value="Bifunctional glutamate/proline--tRNA ligase"/>
    <property type="match status" value="1"/>
</dbReference>
<organism evidence="11">
    <name type="scientific">Corethron hystrix</name>
    <dbReference type="NCBI Taxonomy" id="216773"/>
    <lineage>
        <taxon>Eukaryota</taxon>
        <taxon>Sar</taxon>
        <taxon>Stramenopiles</taxon>
        <taxon>Ochrophyta</taxon>
        <taxon>Bacillariophyta</taxon>
        <taxon>Coscinodiscophyceae</taxon>
        <taxon>Corethrophycidae</taxon>
        <taxon>Corethrales</taxon>
        <taxon>Corethraceae</taxon>
        <taxon>Corethron</taxon>
    </lineage>
</organism>
<dbReference type="InterPro" id="IPR017449">
    <property type="entry name" value="Pro-tRNA_synth_II"/>
</dbReference>
<dbReference type="InterPro" id="IPR004499">
    <property type="entry name" value="Pro-tRNA-ligase_IIa_arc-type"/>
</dbReference>
<dbReference type="Pfam" id="PF00587">
    <property type="entry name" value="tRNA-synt_2b"/>
    <property type="match status" value="1"/>
</dbReference>
<keyword evidence="5" id="KW-0648">Protein biosynthesis</keyword>
<gene>
    <name evidence="11" type="ORF">CHYS00102_LOCUS11649</name>
</gene>